<dbReference type="PANTHER" id="PTHR31533:SF2">
    <property type="entry name" value="GPI-ANCHORED PROTEIN LLG1"/>
    <property type="match status" value="1"/>
</dbReference>
<dbReference type="Pfam" id="PF26578">
    <property type="entry name" value="LLG1"/>
    <property type="match status" value="1"/>
</dbReference>
<gene>
    <name evidence="3" type="ORF">BRARA_J01052</name>
</gene>
<dbReference type="PANTHER" id="PTHR31533">
    <property type="entry name" value="GPI-ANCHORED PROTEIN LLG1-RELATED-RELATED"/>
    <property type="match status" value="1"/>
</dbReference>
<evidence type="ECO:0000313" key="3">
    <source>
        <dbReference type="EMBL" id="RID41063.1"/>
    </source>
</evidence>
<feature type="chain" id="PRO_5017255525" description="GPI-anchored protein LLG1-like domain-containing protein" evidence="1">
    <location>
        <begin position="21"/>
        <end position="131"/>
    </location>
</feature>
<feature type="signal peptide" evidence="1">
    <location>
        <begin position="1"/>
        <end position="20"/>
    </location>
</feature>
<sequence>MNLNCLSSSLFLFLLLSVFSSFISDSVFIKSETLVNGRNLLQKKKACPVKFEFKNYTIITSRCKGPKYPPKECCATFKDFACPYSRYLNDLSNDCATIMFSYINLYGKYPPGLFANQCQEGKGGLKCPGQI</sequence>
<feature type="domain" description="GPI-anchored protein LLG1-like" evidence="2">
    <location>
        <begin position="49"/>
        <end position="126"/>
    </location>
</feature>
<dbReference type="InterPro" id="IPR058888">
    <property type="entry name" value="LLG1-like"/>
</dbReference>
<accession>A0A397XSU2</accession>
<evidence type="ECO:0000259" key="2">
    <source>
        <dbReference type="Pfam" id="PF26578"/>
    </source>
</evidence>
<reference evidence="3 4" key="1">
    <citation type="submission" date="2018-06" db="EMBL/GenBank/DDBJ databases">
        <title>WGS assembly of Brassica rapa FPsc.</title>
        <authorList>
            <person name="Bowman J."/>
            <person name="Kohchi T."/>
            <person name="Yamato K."/>
            <person name="Jenkins J."/>
            <person name="Shu S."/>
            <person name="Ishizaki K."/>
            <person name="Yamaoka S."/>
            <person name="Nishihama R."/>
            <person name="Nakamura Y."/>
            <person name="Berger F."/>
            <person name="Adam C."/>
            <person name="Aki S."/>
            <person name="Althoff F."/>
            <person name="Araki T."/>
            <person name="Arteaga-Vazquez M."/>
            <person name="Balasubrmanian S."/>
            <person name="Bauer D."/>
            <person name="Boehm C."/>
            <person name="Briginshaw L."/>
            <person name="Caballero-Perez J."/>
            <person name="Catarino B."/>
            <person name="Chen F."/>
            <person name="Chiyoda S."/>
            <person name="Chovatia M."/>
            <person name="Davies K."/>
            <person name="Delmans M."/>
            <person name="Demura T."/>
            <person name="Dierschke T."/>
            <person name="Dolan L."/>
            <person name="Dorantes-Acosta A."/>
            <person name="Eklund D."/>
            <person name="Florent S."/>
            <person name="Flores-Sandoval E."/>
            <person name="Fujiyama A."/>
            <person name="Fukuzawa H."/>
            <person name="Galik B."/>
            <person name="Grimanelli D."/>
            <person name="Grimwood J."/>
            <person name="Grossniklaus U."/>
            <person name="Hamada T."/>
            <person name="Haseloff J."/>
            <person name="Hetherington A."/>
            <person name="Higo A."/>
            <person name="Hirakawa Y."/>
            <person name="Hundley H."/>
            <person name="Ikeda Y."/>
            <person name="Inoue K."/>
            <person name="Inoue S."/>
            <person name="Ishida S."/>
            <person name="Jia Q."/>
            <person name="Kakita M."/>
            <person name="Kanazawa T."/>
            <person name="Kawai Y."/>
            <person name="Kawashima T."/>
            <person name="Kennedy M."/>
            <person name="Kinose K."/>
            <person name="Kinoshita T."/>
            <person name="Kohara Y."/>
            <person name="Koide E."/>
            <person name="Komatsu K."/>
            <person name="Kopischke S."/>
            <person name="Kubo M."/>
            <person name="Kyozuka J."/>
            <person name="Lagercrantz U."/>
            <person name="Lin S."/>
            <person name="Lindquist E."/>
            <person name="Lipzen A."/>
            <person name="Lu C."/>
            <person name="Luna E."/>
            <person name="Martienssen R."/>
            <person name="Minamino N."/>
            <person name="Mizutani M."/>
            <person name="Mizutani M."/>
            <person name="Mochizuki N."/>
            <person name="Monte I."/>
            <person name="Mosher R."/>
            <person name="Nagasaki H."/>
            <person name="Nakagami H."/>
            <person name="Naramoto S."/>
            <person name="Nishitani K."/>
            <person name="Ohtani M."/>
            <person name="Okamoto T."/>
            <person name="Okumura M."/>
            <person name="Phillips J."/>
            <person name="Pollak B."/>
            <person name="Reinders A."/>
            <person name="Roevekamp M."/>
            <person name="Sano R."/>
            <person name="Sawa S."/>
            <person name="Schmid M."/>
            <person name="Shirakawa M."/>
            <person name="Solano R."/>
            <person name="Spunde A."/>
            <person name="Suetsugu N."/>
            <person name="Sugano S."/>
            <person name="Sugiyama A."/>
            <person name="Sun R."/>
            <person name="Suzuki Y."/>
            <person name="Takenaka M."/>
            <person name="Takezawa D."/>
            <person name="Tomogane H."/>
            <person name="Tsuzuki M."/>
            <person name="Ueda T."/>
            <person name="Umeda M."/>
            <person name="Ward J."/>
            <person name="Watanabe Y."/>
            <person name="Yazaki K."/>
            <person name="Yokoyama R."/>
            <person name="Yoshitake Y."/>
            <person name="Yotsui I."/>
            <person name="Zachgo S."/>
            <person name="Schmutz J."/>
        </authorList>
    </citation>
    <scope>NUCLEOTIDE SEQUENCE [LARGE SCALE GENOMIC DNA]</scope>
    <source>
        <strain evidence="4">cv. B-3</strain>
    </source>
</reference>
<evidence type="ECO:0000313" key="4">
    <source>
        <dbReference type="Proteomes" id="UP000264353"/>
    </source>
</evidence>
<evidence type="ECO:0000256" key="1">
    <source>
        <dbReference type="SAM" id="SignalP"/>
    </source>
</evidence>
<dbReference type="AlphaFoldDB" id="A0A397XSU2"/>
<name>A0A397XSU2_BRACM</name>
<dbReference type="InterPro" id="IPR039307">
    <property type="entry name" value="LORELEI-like"/>
</dbReference>
<organism evidence="3 4">
    <name type="scientific">Brassica campestris</name>
    <name type="common">Field mustard</name>
    <dbReference type="NCBI Taxonomy" id="3711"/>
    <lineage>
        <taxon>Eukaryota</taxon>
        <taxon>Viridiplantae</taxon>
        <taxon>Streptophyta</taxon>
        <taxon>Embryophyta</taxon>
        <taxon>Tracheophyta</taxon>
        <taxon>Spermatophyta</taxon>
        <taxon>Magnoliopsida</taxon>
        <taxon>eudicotyledons</taxon>
        <taxon>Gunneridae</taxon>
        <taxon>Pentapetalae</taxon>
        <taxon>rosids</taxon>
        <taxon>malvids</taxon>
        <taxon>Brassicales</taxon>
        <taxon>Brassicaceae</taxon>
        <taxon>Brassiceae</taxon>
        <taxon>Brassica</taxon>
    </lineage>
</organism>
<protein>
    <recommendedName>
        <fullName evidence="2">GPI-anchored protein LLG1-like domain-containing protein</fullName>
    </recommendedName>
</protein>
<dbReference type="Proteomes" id="UP000264353">
    <property type="component" value="Chromosome A10"/>
</dbReference>
<keyword evidence="1" id="KW-0732">Signal</keyword>
<proteinExistence type="predicted"/>
<dbReference type="EMBL" id="CM010637">
    <property type="protein sequence ID" value="RID41063.1"/>
    <property type="molecule type" value="Genomic_DNA"/>
</dbReference>